<proteinExistence type="predicted"/>
<dbReference type="EnsemblMetazoa" id="SMAR015191-RA">
    <property type="protein sequence ID" value="SMAR015191-PA"/>
    <property type="gene ID" value="SMAR015191"/>
</dbReference>
<organism evidence="2 3">
    <name type="scientific">Strigamia maritima</name>
    <name type="common">European centipede</name>
    <name type="synonym">Geophilus maritimus</name>
    <dbReference type="NCBI Taxonomy" id="126957"/>
    <lineage>
        <taxon>Eukaryota</taxon>
        <taxon>Metazoa</taxon>
        <taxon>Ecdysozoa</taxon>
        <taxon>Arthropoda</taxon>
        <taxon>Myriapoda</taxon>
        <taxon>Chilopoda</taxon>
        <taxon>Pleurostigmophora</taxon>
        <taxon>Geophilomorpha</taxon>
        <taxon>Linotaeniidae</taxon>
        <taxon>Strigamia</taxon>
    </lineage>
</organism>
<evidence type="ECO:0000256" key="1">
    <source>
        <dbReference type="SAM" id="Phobius"/>
    </source>
</evidence>
<evidence type="ECO:0000313" key="3">
    <source>
        <dbReference type="Proteomes" id="UP000014500"/>
    </source>
</evidence>
<name>T1JMW1_STRMM</name>
<reference evidence="3" key="1">
    <citation type="submission" date="2011-05" db="EMBL/GenBank/DDBJ databases">
        <authorList>
            <person name="Richards S.R."/>
            <person name="Qu J."/>
            <person name="Jiang H."/>
            <person name="Jhangiani S.N."/>
            <person name="Agravi P."/>
            <person name="Goodspeed R."/>
            <person name="Gross S."/>
            <person name="Mandapat C."/>
            <person name="Jackson L."/>
            <person name="Mathew T."/>
            <person name="Pu L."/>
            <person name="Thornton R."/>
            <person name="Saada N."/>
            <person name="Wilczek-Boney K.B."/>
            <person name="Lee S."/>
            <person name="Kovar C."/>
            <person name="Wu Y."/>
            <person name="Scherer S.E."/>
            <person name="Worley K.C."/>
            <person name="Muzny D.M."/>
            <person name="Gibbs R."/>
        </authorList>
    </citation>
    <scope>NUCLEOTIDE SEQUENCE</scope>
    <source>
        <strain evidence="3">Brora</strain>
    </source>
</reference>
<reference evidence="2" key="2">
    <citation type="submission" date="2015-02" db="UniProtKB">
        <authorList>
            <consortium name="EnsemblMetazoa"/>
        </authorList>
    </citation>
    <scope>IDENTIFICATION</scope>
</reference>
<dbReference type="AlphaFoldDB" id="T1JMW1"/>
<dbReference type="Proteomes" id="UP000014500">
    <property type="component" value="Unassembled WGS sequence"/>
</dbReference>
<sequence>MVMGQCATSCILMWFYVIFVVLLRFLPSTYVEQQLGFSKPNSEFEGLRVSVLCLSPAQWRQIKCRTSFSPHPRTSQSRLEPSWIVLIVLHFASESSESGQYSGFLRPFVSFLEVFLSCDHRGHQFTFVSGDQQGSLHEANIRKPTSGRRHSFRFSKIGFDLQVSFGAFLELYLRLTVILQFKMTEKDGILSFKKLNELNYVS</sequence>
<evidence type="ECO:0000313" key="2">
    <source>
        <dbReference type="EnsemblMetazoa" id="SMAR015191-PA"/>
    </source>
</evidence>
<accession>T1JMW1</accession>
<keyword evidence="1" id="KW-0472">Membrane</keyword>
<feature type="transmembrane region" description="Helical" evidence="1">
    <location>
        <begin position="6"/>
        <end position="26"/>
    </location>
</feature>
<protein>
    <submittedName>
        <fullName evidence="2">Uncharacterized protein</fullName>
    </submittedName>
</protein>
<keyword evidence="1" id="KW-1133">Transmembrane helix</keyword>
<dbReference type="HOGENOM" id="CLU_1356189_0_0_1"/>
<dbReference type="EMBL" id="JH431556">
    <property type="status" value="NOT_ANNOTATED_CDS"/>
    <property type="molecule type" value="Genomic_DNA"/>
</dbReference>
<keyword evidence="3" id="KW-1185">Reference proteome</keyword>
<keyword evidence="1" id="KW-0812">Transmembrane</keyword>